<name>A0A0D2C7A0_9EURO</name>
<dbReference type="STRING" id="91928.A0A0D2C7A0"/>
<keyword evidence="5" id="KW-0539">Nucleus</keyword>
<evidence type="ECO:0000256" key="2">
    <source>
        <dbReference type="ARBA" id="ARBA00023015"/>
    </source>
</evidence>
<dbReference type="PROSITE" id="PS50048">
    <property type="entry name" value="ZN2_CY6_FUNGAL_2"/>
    <property type="match status" value="1"/>
</dbReference>
<keyword evidence="3" id="KW-0238">DNA-binding</keyword>
<evidence type="ECO:0000313" key="8">
    <source>
        <dbReference type="EMBL" id="KIW19434.1"/>
    </source>
</evidence>
<evidence type="ECO:0000259" key="7">
    <source>
        <dbReference type="PROSITE" id="PS50048"/>
    </source>
</evidence>
<dbReference type="GO" id="GO:0008270">
    <property type="term" value="F:zinc ion binding"/>
    <property type="evidence" value="ECO:0007669"/>
    <property type="project" value="InterPro"/>
</dbReference>
<dbReference type="PANTHER" id="PTHR31644">
    <property type="entry name" value="TRANSCRIPTIONAL ACTIVATOR ARO80-RELATED"/>
    <property type="match status" value="1"/>
</dbReference>
<dbReference type="HOGENOM" id="CLU_012590_1_0_1"/>
<evidence type="ECO:0000256" key="1">
    <source>
        <dbReference type="ARBA" id="ARBA00022723"/>
    </source>
</evidence>
<dbReference type="InterPro" id="IPR052780">
    <property type="entry name" value="AAA_Catabolism_Regulators"/>
</dbReference>
<feature type="compositionally biased region" description="Polar residues" evidence="6">
    <location>
        <begin position="165"/>
        <end position="174"/>
    </location>
</feature>
<gene>
    <name evidence="8" type="ORF">PV08_00006</name>
</gene>
<dbReference type="PROSITE" id="PS00463">
    <property type="entry name" value="ZN2_CY6_FUNGAL_1"/>
    <property type="match status" value="1"/>
</dbReference>
<dbReference type="Gene3D" id="4.10.240.10">
    <property type="entry name" value="Zn(2)-C6 fungal-type DNA-binding domain"/>
    <property type="match status" value="1"/>
</dbReference>
<dbReference type="GeneID" id="27327089"/>
<sequence>MGTGRRLYRACERCRSRKTRCDLSGVGEAGKPPCLECYRTGQKCVLAPSRRGGDYSRFRVRRKPSAIGQESLDSAKPDSRVGDSAWSYPDQPIVIRRAFSEDLDEEPICAELRNPSDALHILERAGSQKGKEHNDKDEATRKHAGCFDIFTPSPPPNDGARECSTHTSTPSATKISPHKLIESGLLSPASIQDLVHIYATKYHPFFPIVPSHILMTPNIDKIAAEEPFLLTAMLTVASRHETPWMHVHKYCWDYMKELLLEVMLALPWTHRVGSVEGLLLLSDWLPDSAFHSQPTSGSSSGIFAEDGTAWSLVGQAVRHAYLLRLDQTSFRDNLVDECGEELERKRIAWTSVYLADRQISVRMGQSFWSRGPSLSTRLTANDFPSLQARPNQEDYASIFQATIELTQLLHNSHDILYSSRARTLGMSLAGDYSRYLDDLLKALLMWQAAWSDLNVSSRLKCTLSIMYEYLCLYITAFSFQAVITRTAASRRTSKKGQQPMKSRRSFLFPRGVSASPDGRYVFEAVRASKMVLRLVGDLSPTMTLRYMPTRYYLYGIYSAVFLYKAEMYGALVAGVEQREVRSLIRRFISTIQQAATSQQHVGCRYGRLLQILWFGKKSATSEDCSSTEQAPEFCPPHEQLPDDLNQRCISDALAHEQALAGANLQSNQIFRCTSTEPKKRLFSQNSLVSSLTPSPESYTTLFQDDFNPDIFNIGAVDFSNTFLDPLFSLE</sequence>
<dbReference type="Proteomes" id="UP000053328">
    <property type="component" value="Unassembled WGS sequence"/>
</dbReference>
<dbReference type="GO" id="GO:0000981">
    <property type="term" value="F:DNA-binding transcription factor activity, RNA polymerase II-specific"/>
    <property type="evidence" value="ECO:0007669"/>
    <property type="project" value="InterPro"/>
</dbReference>
<accession>A0A0D2C7A0</accession>
<dbReference type="AlphaFoldDB" id="A0A0D2C7A0"/>
<dbReference type="GO" id="GO:0006351">
    <property type="term" value="P:DNA-templated transcription"/>
    <property type="evidence" value="ECO:0007669"/>
    <property type="project" value="InterPro"/>
</dbReference>
<reference evidence="8 9" key="1">
    <citation type="submission" date="2015-01" db="EMBL/GenBank/DDBJ databases">
        <title>The Genome Sequence of Exophiala spinifera CBS89968.</title>
        <authorList>
            <consortium name="The Broad Institute Genomics Platform"/>
            <person name="Cuomo C."/>
            <person name="de Hoog S."/>
            <person name="Gorbushina A."/>
            <person name="Stielow B."/>
            <person name="Teixiera M."/>
            <person name="Abouelleil A."/>
            <person name="Chapman S.B."/>
            <person name="Priest M."/>
            <person name="Young S.K."/>
            <person name="Wortman J."/>
            <person name="Nusbaum C."/>
            <person name="Birren B."/>
        </authorList>
    </citation>
    <scope>NUCLEOTIDE SEQUENCE [LARGE SCALE GENOMIC DNA]</scope>
    <source>
        <strain evidence="8 9">CBS 89968</strain>
    </source>
</reference>
<dbReference type="Pfam" id="PF00172">
    <property type="entry name" value="Zn_clus"/>
    <property type="match status" value="1"/>
</dbReference>
<evidence type="ECO:0000313" key="9">
    <source>
        <dbReference type="Proteomes" id="UP000053328"/>
    </source>
</evidence>
<evidence type="ECO:0000256" key="4">
    <source>
        <dbReference type="ARBA" id="ARBA00023163"/>
    </source>
</evidence>
<dbReference type="EMBL" id="KN847492">
    <property type="protein sequence ID" value="KIW19434.1"/>
    <property type="molecule type" value="Genomic_DNA"/>
</dbReference>
<dbReference type="RefSeq" id="XP_016239650.1">
    <property type="nucleotide sequence ID" value="XM_016374374.1"/>
</dbReference>
<dbReference type="SMART" id="SM00066">
    <property type="entry name" value="GAL4"/>
    <property type="match status" value="1"/>
</dbReference>
<dbReference type="SUPFAM" id="SSF57701">
    <property type="entry name" value="Zn2/Cys6 DNA-binding domain"/>
    <property type="match status" value="1"/>
</dbReference>
<dbReference type="CDD" id="cd00067">
    <property type="entry name" value="GAL4"/>
    <property type="match status" value="1"/>
</dbReference>
<feature type="region of interest" description="Disordered" evidence="6">
    <location>
        <begin position="151"/>
        <end position="174"/>
    </location>
</feature>
<keyword evidence="4" id="KW-0804">Transcription</keyword>
<dbReference type="PANTHER" id="PTHR31644:SF1">
    <property type="entry name" value="ZN(II)2CYS6 TRANSCRIPTION FACTOR (EUROFUNG)"/>
    <property type="match status" value="1"/>
</dbReference>
<proteinExistence type="predicted"/>
<keyword evidence="1" id="KW-0479">Metal-binding</keyword>
<dbReference type="CDD" id="cd12148">
    <property type="entry name" value="fungal_TF_MHR"/>
    <property type="match status" value="1"/>
</dbReference>
<dbReference type="SMART" id="SM00906">
    <property type="entry name" value="Fungal_trans"/>
    <property type="match status" value="1"/>
</dbReference>
<dbReference type="VEuPathDB" id="FungiDB:PV08_00006"/>
<dbReference type="InterPro" id="IPR007219">
    <property type="entry name" value="XnlR_reg_dom"/>
</dbReference>
<dbReference type="InterPro" id="IPR001138">
    <property type="entry name" value="Zn2Cys6_DnaBD"/>
</dbReference>
<feature type="domain" description="Zn(2)-C6 fungal-type" evidence="7">
    <location>
        <begin position="10"/>
        <end position="46"/>
    </location>
</feature>
<keyword evidence="9" id="KW-1185">Reference proteome</keyword>
<evidence type="ECO:0000256" key="5">
    <source>
        <dbReference type="ARBA" id="ARBA00023242"/>
    </source>
</evidence>
<dbReference type="InterPro" id="IPR036864">
    <property type="entry name" value="Zn2-C6_fun-type_DNA-bd_sf"/>
</dbReference>
<organism evidence="8 9">
    <name type="scientific">Exophiala spinifera</name>
    <dbReference type="NCBI Taxonomy" id="91928"/>
    <lineage>
        <taxon>Eukaryota</taxon>
        <taxon>Fungi</taxon>
        <taxon>Dikarya</taxon>
        <taxon>Ascomycota</taxon>
        <taxon>Pezizomycotina</taxon>
        <taxon>Eurotiomycetes</taxon>
        <taxon>Chaetothyriomycetidae</taxon>
        <taxon>Chaetothyriales</taxon>
        <taxon>Herpotrichiellaceae</taxon>
        <taxon>Exophiala</taxon>
    </lineage>
</organism>
<evidence type="ECO:0000256" key="6">
    <source>
        <dbReference type="SAM" id="MobiDB-lite"/>
    </source>
</evidence>
<protein>
    <recommendedName>
        <fullName evidence="7">Zn(2)-C6 fungal-type domain-containing protein</fullName>
    </recommendedName>
</protein>
<evidence type="ECO:0000256" key="3">
    <source>
        <dbReference type="ARBA" id="ARBA00023125"/>
    </source>
</evidence>
<dbReference type="GO" id="GO:0003677">
    <property type="term" value="F:DNA binding"/>
    <property type="evidence" value="ECO:0007669"/>
    <property type="project" value="UniProtKB-KW"/>
</dbReference>
<keyword evidence="2" id="KW-0805">Transcription regulation</keyword>
<feature type="region of interest" description="Disordered" evidence="6">
    <location>
        <begin position="66"/>
        <end position="85"/>
    </location>
</feature>
<dbReference type="GO" id="GO:0005634">
    <property type="term" value="C:nucleus"/>
    <property type="evidence" value="ECO:0007669"/>
    <property type="project" value="TreeGrafter"/>
</dbReference>
<dbReference type="OrthoDB" id="5818554at2759"/>